<evidence type="ECO:0000313" key="3">
    <source>
        <dbReference type="Proteomes" id="UP000215509"/>
    </source>
</evidence>
<evidence type="ECO:0000256" key="1">
    <source>
        <dbReference type="SAM" id="Phobius"/>
    </source>
</evidence>
<protein>
    <submittedName>
        <fullName evidence="2">Uncharacterized protein</fullName>
    </submittedName>
</protein>
<feature type="transmembrane region" description="Helical" evidence="1">
    <location>
        <begin position="117"/>
        <end position="135"/>
    </location>
</feature>
<evidence type="ECO:0000313" key="2">
    <source>
        <dbReference type="EMBL" id="OXM85597.1"/>
    </source>
</evidence>
<keyword evidence="1" id="KW-0812">Transmembrane</keyword>
<organism evidence="2 3">
    <name type="scientific">Paenibacillus rigui</name>
    <dbReference type="NCBI Taxonomy" id="554312"/>
    <lineage>
        <taxon>Bacteria</taxon>
        <taxon>Bacillati</taxon>
        <taxon>Bacillota</taxon>
        <taxon>Bacilli</taxon>
        <taxon>Bacillales</taxon>
        <taxon>Paenibacillaceae</taxon>
        <taxon>Paenibacillus</taxon>
    </lineage>
</organism>
<dbReference type="OrthoDB" id="2628935at2"/>
<sequence length="166" mass="19765">MILFTNFAFLAAVLLTGAGRQWKTYYVTYTFVSLCNLLYNLLCQNHLTWSFHPELLINHKIADLLNTFVLLPSITILYLYYYPSRKLTKFFYYFGWVIGLTLLESIWFMYGRITYDRGWSILWSFGFYLVMFYVIKLHQTNLKKALLLSLGSVIFLILVFKIPLWD</sequence>
<dbReference type="EMBL" id="NMQW01000020">
    <property type="protein sequence ID" value="OXM85597.1"/>
    <property type="molecule type" value="Genomic_DNA"/>
</dbReference>
<feature type="transmembrane region" description="Helical" evidence="1">
    <location>
        <begin position="64"/>
        <end position="83"/>
    </location>
</feature>
<dbReference type="AlphaFoldDB" id="A0A229UPX1"/>
<feature type="transmembrane region" description="Helical" evidence="1">
    <location>
        <begin position="90"/>
        <end position="111"/>
    </location>
</feature>
<keyword evidence="1" id="KW-0472">Membrane</keyword>
<name>A0A229UPX1_9BACL</name>
<dbReference type="InterPro" id="IPR048147">
    <property type="entry name" value="CBO0543-like"/>
</dbReference>
<keyword evidence="1" id="KW-1133">Transmembrane helix</keyword>
<accession>A0A229UPX1</accession>
<keyword evidence="3" id="KW-1185">Reference proteome</keyword>
<dbReference type="NCBIfam" id="NF041644">
    <property type="entry name" value="CBO0543_fam"/>
    <property type="match status" value="1"/>
</dbReference>
<proteinExistence type="predicted"/>
<feature type="transmembrane region" description="Helical" evidence="1">
    <location>
        <begin position="147"/>
        <end position="165"/>
    </location>
</feature>
<reference evidence="2 3" key="1">
    <citation type="submission" date="2017-07" db="EMBL/GenBank/DDBJ databases">
        <title>Genome sequencing and assembly of Paenibacillus rigui.</title>
        <authorList>
            <person name="Mayilraj S."/>
        </authorList>
    </citation>
    <scope>NUCLEOTIDE SEQUENCE [LARGE SCALE GENOMIC DNA]</scope>
    <source>
        <strain evidence="2 3">JCM 16352</strain>
    </source>
</reference>
<gene>
    <name evidence="2" type="ORF">CF651_14520</name>
</gene>
<dbReference type="Proteomes" id="UP000215509">
    <property type="component" value="Unassembled WGS sequence"/>
</dbReference>
<dbReference type="RefSeq" id="WP_094015588.1">
    <property type="nucleotide sequence ID" value="NZ_NMQW01000020.1"/>
</dbReference>
<comment type="caution">
    <text evidence="2">The sequence shown here is derived from an EMBL/GenBank/DDBJ whole genome shotgun (WGS) entry which is preliminary data.</text>
</comment>